<keyword evidence="2" id="KW-0479">Metal-binding</keyword>
<dbReference type="Pfam" id="PF00753">
    <property type="entry name" value="Lactamase_B"/>
    <property type="match status" value="1"/>
</dbReference>
<evidence type="ECO:0000256" key="3">
    <source>
        <dbReference type="ARBA" id="ARBA00022801"/>
    </source>
</evidence>
<dbReference type="Gene3D" id="3.60.15.10">
    <property type="entry name" value="Ribonuclease Z/Hydroxyacylglutathione hydrolase-like"/>
    <property type="match status" value="1"/>
</dbReference>
<comment type="caution">
    <text evidence="6">The sequence shown here is derived from an EMBL/GenBank/DDBJ whole genome shotgun (WGS) entry which is preliminary data.</text>
</comment>
<organism evidence="6 7">
    <name type="scientific">Amycolatopsis ultiminotia</name>
    <dbReference type="NCBI Taxonomy" id="543629"/>
    <lineage>
        <taxon>Bacteria</taxon>
        <taxon>Bacillati</taxon>
        <taxon>Actinomycetota</taxon>
        <taxon>Actinomycetes</taxon>
        <taxon>Pseudonocardiales</taxon>
        <taxon>Pseudonocardiaceae</taxon>
        <taxon>Amycolatopsis</taxon>
    </lineage>
</organism>
<dbReference type="CDD" id="cd07720">
    <property type="entry name" value="OPHC2-like_MBL-fold"/>
    <property type="match status" value="1"/>
</dbReference>
<dbReference type="Proteomes" id="UP001500689">
    <property type="component" value="Unassembled WGS sequence"/>
</dbReference>
<dbReference type="SUPFAM" id="SSF56281">
    <property type="entry name" value="Metallo-hydrolase/oxidoreductase"/>
    <property type="match status" value="1"/>
</dbReference>
<evidence type="ECO:0000256" key="4">
    <source>
        <dbReference type="ARBA" id="ARBA00022833"/>
    </source>
</evidence>
<dbReference type="PANTHER" id="PTHR42978:SF6">
    <property type="entry name" value="QUORUM-QUENCHING LACTONASE YTNP-RELATED"/>
    <property type="match status" value="1"/>
</dbReference>
<gene>
    <name evidence="6" type="ORF">GCM10022222_71270</name>
</gene>
<comment type="similarity">
    <text evidence="1">Belongs to the metallo-beta-lactamase superfamily.</text>
</comment>
<proteinExistence type="inferred from homology"/>
<evidence type="ECO:0000313" key="6">
    <source>
        <dbReference type="EMBL" id="GAA3576335.1"/>
    </source>
</evidence>
<evidence type="ECO:0000313" key="7">
    <source>
        <dbReference type="Proteomes" id="UP001500689"/>
    </source>
</evidence>
<dbReference type="EMBL" id="BAAAZN010000021">
    <property type="protein sequence ID" value="GAA3576335.1"/>
    <property type="molecule type" value="Genomic_DNA"/>
</dbReference>
<keyword evidence="3" id="KW-0378">Hydrolase</keyword>
<dbReference type="InterPro" id="IPR036866">
    <property type="entry name" value="RibonucZ/Hydroxyglut_hydro"/>
</dbReference>
<name>A0ABP6Y2Q2_9PSEU</name>
<evidence type="ECO:0000256" key="1">
    <source>
        <dbReference type="ARBA" id="ARBA00007749"/>
    </source>
</evidence>
<reference evidence="7" key="1">
    <citation type="journal article" date="2019" name="Int. J. Syst. Evol. Microbiol.">
        <title>The Global Catalogue of Microorganisms (GCM) 10K type strain sequencing project: providing services to taxonomists for standard genome sequencing and annotation.</title>
        <authorList>
            <consortium name="The Broad Institute Genomics Platform"/>
            <consortium name="The Broad Institute Genome Sequencing Center for Infectious Disease"/>
            <person name="Wu L."/>
            <person name="Ma J."/>
        </authorList>
    </citation>
    <scope>NUCLEOTIDE SEQUENCE [LARGE SCALE GENOMIC DNA]</scope>
    <source>
        <strain evidence="7">JCM 16898</strain>
    </source>
</reference>
<protein>
    <submittedName>
        <fullName evidence="6">MBL fold metallo-hydrolase</fullName>
    </submittedName>
</protein>
<sequence>MRSIQIGDIEVQALTDGRLRWPASHFPGLESDTHPEAVATDGSVSVTTGAFLVRGHGRTILVDAGFGPRAVGSPQELPYTEGTGALPDALAAAGCAPGDVDTLLLTGLNPDHVGWVAPNGKPFFPNAEVLHGESDWDALIKPAGRHEWARVTLEAARAEGQLRGLRGVEEIAPGITARPAPGHTPGQYVLEIADQDRRAVLLGGVFQIPAQLADPGIGFSFDRDPVQAEQTRRYWLDELAGTDTIAAAGHFPGDQFFRITTHHTAEPVSAIRAA</sequence>
<keyword evidence="4" id="KW-0862">Zinc</keyword>
<evidence type="ECO:0000259" key="5">
    <source>
        <dbReference type="SMART" id="SM00849"/>
    </source>
</evidence>
<accession>A0ABP6Y2Q2</accession>
<keyword evidence="7" id="KW-1185">Reference proteome</keyword>
<dbReference type="RefSeq" id="WP_344867591.1">
    <property type="nucleotide sequence ID" value="NZ_BAAAZN010000021.1"/>
</dbReference>
<feature type="domain" description="Metallo-beta-lactamase" evidence="5">
    <location>
        <begin position="47"/>
        <end position="250"/>
    </location>
</feature>
<evidence type="ECO:0000256" key="2">
    <source>
        <dbReference type="ARBA" id="ARBA00022723"/>
    </source>
</evidence>
<dbReference type="SMART" id="SM00849">
    <property type="entry name" value="Lactamase_B"/>
    <property type="match status" value="1"/>
</dbReference>
<dbReference type="PANTHER" id="PTHR42978">
    <property type="entry name" value="QUORUM-QUENCHING LACTONASE YTNP-RELATED-RELATED"/>
    <property type="match status" value="1"/>
</dbReference>
<dbReference type="InterPro" id="IPR001279">
    <property type="entry name" value="Metallo-B-lactamas"/>
</dbReference>
<dbReference type="InterPro" id="IPR051013">
    <property type="entry name" value="MBL_superfamily_lactonases"/>
</dbReference>